<keyword evidence="4" id="KW-0812">Transmembrane</keyword>
<feature type="transmembrane region" description="Helical" evidence="4">
    <location>
        <begin position="483"/>
        <end position="503"/>
    </location>
</feature>
<sequence>MLMKLCLLIVLNSLFANGGNILFLATIKSPSHHFWNNAIVTELAKRGHNITVISLATDKNPPPGVHQILIEETETTNKETAKEIVSSAAPESFWSELLLLQHHAIEHCECTTTTNGFKTLLNYPDDFKVDLVIHDYTGGPCFLPFVHKFKYPPLIGVTTYTNPSFTNQIIGGHQYYGYIPIHALFYDDNMNFWQRFRNFLLYMVEYGYRQKIVIPTVNKIVQERFGAGIPPVEDIEKKTAFVFVNTNPTMDYMAPLPENVIPVAGLHIKDPKPIPKDLKAFIDSSKNGVVLFSLGTNFLSTYMPKSKQQIFLDVFNELPNYNFLWKFETNISSADLPKNVQIHSWLPISDLLVDPKVKAIYFHGGLLTTQETIWRGVPSVIMPFGLDQNQNLIKLKRLGMAEGIDYYHSLNRQNVKDALLKVLEDPSYRKNAEKWSSLFRDQKEKPLDRAVWWIEWTLRNPNCSHLTSPVHRLGFIAANAYDIIAAVLVGITVFLFMFVKIVCACRSGRQGERPVNLTSGGFQGPIDGGYNSLTDAGTTTLYSLTSKWSEPYFDAMIQKNVTALVGKSAYLSCKVRNLGNKTVSWIRHRDVHILTVGSYTYTSDQRFQATYHKDTDDWTLQIKWAQKRDAGMYECQISTVPIRSFFVNLNVVVPTAAILGSPDLHVDKGSTINLTCAVKYSPEPPAYIFWYHHDEVISYDSTRGGVSVITEKGDVTTSYLLIQNADLADSGKYSCSPSNADVASMDMSLVRIKLKAEKDENVGQTTLDCGTPAQSCRLNVINMELDQ</sequence>
<dbReference type="GO" id="GO:0008194">
    <property type="term" value="F:UDP-glycosyltransferase activity"/>
    <property type="evidence" value="ECO:0007669"/>
    <property type="project" value="InterPro"/>
</dbReference>
<dbReference type="Gene3D" id="3.40.50.2000">
    <property type="entry name" value="Glycogen Phosphorylase B"/>
    <property type="match status" value="1"/>
</dbReference>
<dbReference type="PANTHER" id="PTHR23279">
    <property type="entry name" value="DEFECTIVE PROBOSCIS EXTENSION RESPONSE DPR -RELATED"/>
    <property type="match status" value="1"/>
</dbReference>
<dbReference type="SMART" id="SM00406">
    <property type="entry name" value="IGv"/>
    <property type="match status" value="2"/>
</dbReference>
<keyword evidence="8" id="KW-1185">Reference proteome</keyword>
<evidence type="ECO:0000256" key="5">
    <source>
        <dbReference type="SAM" id="SignalP"/>
    </source>
</evidence>
<dbReference type="SUPFAM" id="SSF53756">
    <property type="entry name" value="UDP-Glycosyltransferase/glycogen phosphorylase"/>
    <property type="match status" value="1"/>
</dbReference>
<dbReference type="FunFam" id="2.60.40.10:FF:000129">
    <property type="entry name" value="CLUMA_CG018772, isoform A"/>
    <property type="match status" value="1"/>
</dbReference>
<evidence type="ECO:0000256" key="3">
    <source>
        <dbReference type="ARBA" id="ARBA00022679"/>
    </source>
</evidence>
<dbReference type="EMBL" id="WJQU01000004">
    <property type="protein sequence ID" value="KAJ6636140.1"/>
    <property type="molecule type" value="Genomic_DNA"/>
</dbReference>
<keyword evidence="5" id="KW-0732">Signal</keyword>
<accession>A0A9Q0MQI1</accession>
<evidence type="ECO:0000259" key="6">
    <source>
        <dbReference type="PROSITE" id="PS50835"/>
    </source>
</evidence>
<dbReference type="GO" id="GO:0050808">
    <property type="term" value="P:synapse organization"/>
    <property type="evidence" value="ECO:0007669"/>
    <property type="project" value="TreeGrafter"/>
</dbReference>
<comment type="similarity">
    <text evidence="1">Belongs to the UDP-glycosyltransferase family.</text>
</comment>
<dbReference type="InterPro" id="IPR002213">
    <property type="entry name" value="UDP_glucos_trans"/>
</dbReference>
<dbReference type="SUPFAM" id="SSF48726">
    <property type="entry name" value="Immunoglobulin"/>
    <property type="match status" value="2"/>
</dbReference>
<dbReference type="InterPro" id="IPR013106">
    <property type="entry name" value="Ig_V-set"/>
</dbReference>
<dbReference type="FunFam" id="2.60.40.10:FF:000533">
    <property type="entry name" value="Uncharacterized protein, isoform A"/>
    <property type="match status" value="1"/>
</dbReference>
<dbReference type="Pfam" id="PF00201">
    <property type="entry name" value="UDPGT"/>
    <property type="match status" value="1"/>
</dbReference>
<dbReference type="AlphaFoldDB" id="A0A9Q0MQI1"/>
<dbReference type="InterPro" id="IPR003598">
    <property type="entry name" value="Ig_sub2"/>
</dbReference>
<dbReference type="PROSITE" id="PS50835">
    <property type="entry name" value="IG_LIKE"/>
    <property type="match status" value="2"/>
</dbReference>
<evidence type="ECO:0000256" key="1">
    <source>
        <dbReference type="ARBA" id="ARBA00009995"/>
    </source>
</evidence>
<dbReference type="PANTHER" id="PTHR23279:SF46">
    <property type="entry name" value="DEFECTIVE PROBOSCIS EXTENSION RESPONSE 10, ISOFORM A-RELATED"/>
    <property type="match status" value="1"/>
</dbReference>
<name>A0A9Q0MQI1_9DIPT</name>
<keyword evidence="3" id="KW-0808">Transferase</keyword>
<dbReference type="Proteomes" id="UP001151699">
    <property type="component" value="Chromosome C"/>
</dbReference>
<evidence type="ECO:0000313" key="7">
    <source>
        <dbReference type="EMBL" id="KAJ6636140.1"/>
    </source>
</evidence>
<reference evidence="7" key="1">
    <citation type="submission" date="2022-07" db="EMBL/GenBank/DDBJ databases">
        <authorList>
            <person name="Trinca V."/>
            <person name="Uliana J.V.C."/>
            <person name="Torres T.T."/>
            <person name="Ward R.J."/>
            <person name="Monesi N."/>
        </authorList>
    </citation>
    <scope>NUCLEOTIDE SEQUENCE</scope>
    <source>
        <strain evidence="7">HSMRA1968</strain>
        <tissue evidence="7">Whole embryos</tissue>
    </source>
</reference>
<dbReference type="InterPro" id="IPR036179">
    <property type="entry name" value="Ig-like_dom_sf"/>
</dbReference>
<feature type="domain" description="Ig-like" evidence="6">
    <location>
        <begin position="551"/>
        <end position="638"/>
    </location>
</feature>
<organism evidence="7 8">
    <name type="scientific">Pseudolycoriella hygida</name>
    <dbReference type="NCBI Taxonomy" id="35572"/>
    <lineage>
        <taxon>Eukaryota</taxon>
        <taxon>Metazoa</taxon>
        <taxon>Ecdysozoa</taxon>
        <taxon>Arthropoda</taxon>
        <taxon>Hexapoda</taxon>
        <taxon>Insecta</taxon>
        <taxon>Pterygota</taxon>
        <taxon>Neoptera</taxon>
        <taxon>Endopterygota</taxon>
        <taxon>Diptera</taxon>
        <taxon>Nematocera</taxon>
        <taxon>Sciaroidea</taxon>
        <taxon>Sciaridae</taxon>
        <taxon>Pseudolycoriella</taxon>
    </lineage>
</organism>
<keyword evidence="4" id="KW-0472">Membrane</keyword>
<comment type="caution">
    <text evidence="7">The sequence shown here is derived from an EMBL/GenBank/DDBJ whole genome shotgun (WGS) entry which is preliminary data.</text>
</comment>
<dbReference type="CDD" id="cd03784">
    <property type="entry name" value="GT1_Gtf-like"/>
    <property type="match status" value="1"/>
</dbReference>
<dbReference type="Gene3D" id="2.60.40.10">
    <property type="entry name" value="Immunoglobulins"/>
    <property type="match status" value="2"/>
</dbReference>
<gene>
    <name evidence="7" type="primary">UTG2_6</name>
    <name evidence="7" type="ORF">Bhyg_14727</name>
</gene>
<dbReference type="SMART" id="SM00408">
    <property type="entry name" value="IGc2"/>
    <property type="match status" value="2"/>
</dbReference>
<dbReference type="SMART" id="SM00409">
    <property type="entry name" value="IG"/>
    <property type="match status" value="2"/>
</dbReference>
<evidence type="ECO:0000256" key="4">
    <source>
        <dbReference type="SAM" id="Phobius"/>
    </source>
</evidence>
<dbReference type="InterPro" id="IPR007110">
    <property type="entry name" value="Ig-like_dom"/>
</dbReference>
<dbReference type="GO" id="GO:0032589">
    <property type="term" value="C:neuron projection membrane"/>
    <property type="evidence" value="ECO:0007669"/>
    <property type="project" value="TreeGrafter"/>
</dbReference>
<proteinExistence type="inferred from homology"/>
<keyword evidence="4" id="KW-1133">Transmembrane helix</keyword>
<dbReference type="InterPro" id="IPR037448">
    <property type="entry name" value="Zig-8"/>
</dbReference>
<feature type="signal peptide" evidence="5">
    <location>
        <begin position="1"/>
        <end position="18"/>
    </location>
</feature>
<dbReference type="Pfam" id="PF07679">
    <property type="entry name" value="I-set"/>
    <property type="match status" value="1"/>
</dbReference>
<dbReference type="Pfam" id="PF13927">
    <property type="entry name" value="Ig_3"/>
    <property type="match status" value="1"/>
</dbReference>
<dbReference type="InterPro" id="IPR013783">
    <property type="entry name" value="Ig-like_fold"/>
</dbReference>
<dbReference type="OrthoDB" id="5835829at2759"/>
<keyword evidence="2" id="KW-0328">Glycosyltransferase</keyword>
<dbReference type="CDD" id="cd00096">
    <property type="entry name" value="Ig"/>
    <property type="match status" value="1"/>
</dbReference>
<feature type="chain" id="PRO_5040283281" evidence="5">
    <location>
        <begin position="19"/>
        <end position="787"/>
    </location>
</feature>
<evidence type="ECO:0000256" key="2">
    <source>
        <dbReference type="ARBA" id="ARBA00022676"/>
    </source>
</evidence>
<feature type="domain" description="Ig-like" evidence="6">
    <location>
        <begin position="654"/>
        <end position="748"/>
    </location>
</feature>
<dbReference type="InterPro" id="IPR003599">
    <property type="entry name" value="Ig_sub"/>
</dbReference>
<protein>
    <submittedName>
        <fullName evidence="7">UDP-glucosyltransferase 2</fullName>
    </submittedName>
</protein>
<dbReference type="InterPro" id="IPR013098">
    <property type="entry name" value="Ig_I-set"/>
</dbReference>
<evidence type="ECO:0000313" key="8">
    <source>
        <dbReference type="Proteomes" id="UP001151699"/>
    </source>
</evidence>
<dbReference type="FunFam" id="3.40.50.2000:FF:000021">
    <property type="entry name" value="UDP-glucuronosyltransferase"/>
    <property type="match status" value="1"/>
</dbReference>
<dbReference type="CDD" id="cd00099">
    <property type="entry name" value="IgV"/>
    <property type="match status" value="1"/>
</dbReference>